<reference evidence="2 3" key="1">
    <citation type="submission" date="2020-09" db="EMBL/GenBank/DDBJ databases">
        <title>Novel species of Mucilaginibacter isolated from a glacier on the Tibetan Plateau.</title>
        <authorList>
            <person name="Liu Q."/>
            <person name="Xin Y.-H."/>
        </authorList>
    </citation>
    <scope>NUCLEOTIDE SEQUENCE [LARGE SCALE GENOMIC DNA]</scope>
    <source>
        <strain evidence="2 3">CGMCC 1.13878</strain>
    </source>
</reference>
<keyword evidence="1" id="KW-0732">Signal</keyword>
<feature type="signal peptide" evidence="1">
    <location>
        <begin position="1"/>
        <end position="20"/>
    </location>
</feature>
<keyword evidence="3" id="KW-1185">Reference proteome</keyword>
<sequence>MNRLRSFRFIILFFPISAFLFSCTNKQPFDRDEWNDGDGITFPRRYMMVDDLLASHKLVGLKFSNVVGLLHYPDRFSYDSLSFHYEITRKMSGIDTLYTKNLVFTMGKDKVITSVKVVERDVKKEKEEKKKK</sequence>
<dbReference type="Proteomes" id="UP000618754">
    <property type="component" value="Unassembled WGS sequence"/>
</dbReference>
<gene>
    <name evidence="2" type="ORF">IDJ75_09635</name>
</gene>
<evidence type="ECO:0000256" key="1">
    <source>
        <dbReference type="SAM" id="SignalP"/>
    </source>
</evidence>
<dbReference type="EMBL" id="JACWMW010000002">
    <property type="protein sequence ID" value="MBD1385536.1"/>
    <property type="molecule type" value="Genomic_DNA"/>
</dbReference>
<evidence type="ECO:0000313" key="3">
    <source>
        <dbReference type="Proteomes" id="UP000618754"/>
    </source>
</evidence>
<accession>A0ABR7X4M9</accession>
<feature type="chain" id="PRO_5047524247" description="Lipoprotein" evidence="1">
    <location>
        <begin position="21"/>
        <end position="132"/>
    </location>
</feature>
<evidence type="ECO:0008006" key="4">
    <source>
        <dbReference type="Google" id="ProtNLM"/>
    </source>
</evidence>
<organism evidence="2 3">
    <name type="scientific">Mucilaginibacter rigui</name>
    <dbReference type="NCBI Taxonomy" id="534635"/>
    <lineage>
        <taxon>Bacteria</taxon>
        <taxon>Pseudomonadati</taxon>
        <taxon>Bacteroidota</taxon>
        <taxon>Sphingobacteriia</taxon>
        <taxon>Sphingobacteriales</taxon>
        <taxon>Sphingobacteriaceae</taxon>
        <taxon>Mucilaginibacter</taxon>
    </lineage>
</organism>
<name>A0ABR7X4M9_9SPHI</name>
<dbReference type="RefSeq" id="WP_191175405.1">
    <property type="nucleotide sequence ID" value="NZ_JACWMW010000002.1"/>
</dbReference>
<comment type="caution">
    <text evidence="2">The sequence shown here is derived from an EMBL/GenBank/DDBJ whole genome shotgun (WGS) entry which is preliminary data.</text>
</comment>
<protein>
    <recommendedName>
        <fullName evidence="4">Lipoprotein</fullName>
    </recommendedName>
</protein>
<dbReference type="PROSITE" id="PS51257">
    <property type="entry name" value="PROKAR_LIPOPROTEIN"/>
    <property type="match status" value="1"/>
</dbReference>
<evidence type="ECO:0000313" key="2">
    <source>
        <dbReference type="EMBL" id="MBD1385536.1"/>
    </source>
</evidence>
<proteinExistence type="predicted"/>